<proteinExistence type="predicted"/>
<dbReference type="Proteomes" id="UP000521868">
    <property type="component" value="Unassembled WGS sequence"/>
</dbReference>
<organism evidence="2 3">
    <name type="scientific">Ramlibacter lithotrophicus</name>
    <dbReference type="NCBI Taxonomy" id="2606681"/>
    <lineage>
        <taxon>Bacteria</taxon>
        <taxon>Pseudomonadati</taxon>
        <taxon>Pseudomonadota</taxon>
        <taxon>Betaproteobacteria</taxon>
        <taxon>Burkholderiales</taxon>
        <taxon>Comamonadaceae</taxon>
        <taxon>Ramlibacter</taxon>
    </lineage>
</organism>
<feature type="signal peptide" evidence="1">
    <location>
        <begin position="1"/>
        <end position="19"/>
    </location>
</feature>
<comment type="caution">
    <text evidence="2">The sequence shown here is derived from an EMBL/GenBank/DDBJ whole genome shotgun (WGS) entry which is preliminary data.</text>
</comment>
<accession>A0A7X6I802</accession>
<name>A0A7X6I802_9BURK</name>
<keyword evidence="1" id="KW-0732">Signal</keyword>
<feature type="chain" id="PRO_5031178787" evidence="1">
    <location>
        <begin position="20"/>
        <end position="119"/>
    </location>
</feature>
<evidence type="ECO:0000313" key="2">
    <source>
        <dbReference type="EMBL" id="NKE68051.1"/>
    </source>
</evidence>
<sequence length="119" mass="12430">MKTLPALLLSALCAMPASACDRVDAARIQLAFTEMGAWWSEQGGRVVVEWGRAWDGAGPQRRAQLLRTFAQADACLAGAVRTIDFQRHARLVGTASAAGVELAPAVSRVGAAAPAPACQ</sequence>
<evidence type="ECO:0000256" key="1">
    <source>
        <dbReference type="SAM" id="SignalP"/>
    </source>
</evidence>
<evidence type="ECO:0000313" key="3">
    <source>
        <dbReference type="Proteomes" id="UP000521868"/>
    </source>
</evidence>
<gene>
    <name evidence="2" type="ORF">RAMLITH_19695</name>
</gene>
<protein>
    <submittedName>
        <fullName evidence="2">Uncharacterized protein</fullName>
    </submittedName>
</protein>
<dbReference type="EMBL" id="VTOX01000008">
    <property type="protein sequence ID" value="NKE68051.1"/>
    <property type="molecule type" value="Genomic_DNA"/>
</dbReference>
<dbReference type="AlphaFoldDB" id="A0A7X6I802"/>
<keyword evidence="3" id="KW-1185">Reference proteome</keyword>
<reference evidence="2 3" key="1">
    <citation type="journal article" date="2020" name="Nature">
        <title>Bacterial chemolithoautotrophy via manganese oxidation.</title>
        <authorList>
            <person name="Yu H."/>
            <person name="Leadbetter J.R."/>
        </authorList>
    </citation>
    <scope>NUCLEOTIDE SEQUENCE [LARGE SCALE GENOMIC DNA]</scope>
    <source>
        <strain evidence="2 3">RBP-1</strain>
    </source>
</reference>
<dbReference type="RefSeq" id="WP_168109176.1">
    <property type="nucleotide sequence ID" value="NZ_VTOX01000008.1"/>
</dbReference>